<dbReference type="InterPro" id="IPR018959">
    <property type="entry name" value="DUF1989"/>
</dbReference>
<dbReference type="InterPro" id="IPR017791">
    <property type="entry name" value="UAAP2"/>
</dbReference>
<evidence type="ECO:0000313" key="2">
    <source>
        <dbReference type="EMBL" id="MFD0987986.1"/>
    </source>
</evidence>
<feature type="domain" description="DUF1989" evidence="1">
    <location>
        <begin position="19"/>
        <end position="182"/>
    </location>
</feature>
<comment type="caution">
    <text evidence="2">The sequence shown here is derived from an EMBL/GenBank/DDBJ whole genome shotgun (WGS) entry which is preliminary data.</text>
</comment>
<dbReference type="Proteomes" id="UP001597102">
    <property type="component" value="Unassembled WGS sequence"/>
</dbReference>
<reference evidence="3" key="1">
    <citation type="journal article" date="2019" name="Int. J. Syst. Evol. Microbiol.">
        <title>The Global Catalogue of Microorganisms (GCM) 10K type strain sequencing project: providing services to taxonomists for standard genome sequencing and annotation.</title>
        <authorList>
            <consortium name="The Broad Institute Genomics Platform"/>
            <consortium name="The Broad Institute Genome Sequencing Center for Infectious Disease"/>
            <person name="Wu L."/>
            <person name="Ma J."/>
        </authorList>
    </citation>
    <scope>NUCLEOTIDE SEQUENCE [LARGE SCALE GENOMIC DNA]</scope>
    <source>
        <strain evidence="3">CCUG 61697</strain>
    </source>
</reference>
<accession>A0ABW3JD34</accession>
<keyword evidence="3" id="KW-1185">Reference proteome</keyword>
<dbReference type="NCBIfam" id="TIGR03424">
    <property type="entry name" value="urea_degr_1"/>
    <property type="match status" value="1"/>
</dbReference>
<proteinExistence type="predicted"/>
<dbReference type="PANTHER" id="PTHR31527">
    <property type="entry name" value="RE64534P"/>
    <property type="match status" value="1"/>
</dbReference>
<protein>
    <submittedName>
        <fullName evidence="2">Urea amidolyase associated protein UAAP2</fullName>
    </submittedName>
</protein>
<evidence type="ECO:0000313" key="3">
    <source>
        <dbReference type="Proteomes" id="UP001597102"/>
    </source>
</evidence>
<evidence type="ECO:0000259" key="1">
    <source>
        <dbReference type="Pfam" id="PF09347"/>
    </source>
</evidence>
<name>A0ABW3JD34_9HYPH</name>
<sequence>MTEAMPRDPSTAKYDVTHPERMPWWHIVKKGEVLRIVDLGGCQAVDTLIYDAYDHEDRYDHQQTILAQKNIFITTGTKLYSTEGEPLMTVIEDTVGNHDTLGGACSAESNTVRFGHDKKHMHNCRDNFLHAAAENGMHKADITCNINLFMNVPVEPNGHLAIVDGVSDPGSHIDLKAERDVLVMISNCPQVNNPCNGYNPTPIRLIVWDE</sequence>
<dbReference type="Pfam" id="PF09347">
    <property type="entry name" value="DUF1989"/>
    <property type="match status" value="1"/>
</dbReference>
<dbReference type="EMBL" id="JBHTJO010000001">
    <property type="protein sequence ID" value="MFD0987986.1"/>
    <property type="molecule type" value="Genomic_DNA"/>
</dbReference>
<dbReference type="RefSeq" id="WP_379090474.1">
    <property type="nucleotide sequence ID" value="NZ_JBHTJO010000001.1"/>
</dbReference>
<dbReference type="PANTHER" id="PTHR31527:SF0">
    <property type="entry name" value="RE64534P"/>
    <property type="match status" value="1"/>
</dbReference>
<gene>
    <name evidence="2" type="ORF">ACFQ2F_12840</name>
</gene>
<organism evidence="2 3">
    <name type="scientific">Methyloligella solikamskensis</name>
    <dbReference type="NCBI Taxonomy" id="1177756"/>
    <lineage>
        <taxon>Bacteria</taxon>
        <taxon>Pseudomonadati</taxon>
        <taxon>Pseudomonadota</taxon>
        <taxon>Alphaproteobacteria</taxon>
        <taxon>Hyphomicrobiales</taxon>
        <taxon>Hyphomicrobiaceae</taxon>
        <taxon>Methyloligella</taxon>
    </lineage>
</organism>